<comment type="caution">
    <text evidence="1">The sequence shown here is derived from an EMBL/GenBank/DDBJ whole genome shotgun (WGS) entry which is preliminary data.</text>
</comment>
<sequence length="68" mass="7918">MHTTLDMLITALTRNNNITIGMRDSERKISFKLSLPEIIAQLEMIKVNEEDREETLADDEEFANVRRP</sequence>
<dbReference type="Proteomes" id="UP000219020">
    <property type="component" value="Unassembled WGS sequence"/>
</dbReference>
<dbReference type="RefSeq" id="WP_097356364.1">
    <property type="nucleotide sequence ID" value="NZ_CAWNJE010000031.1"/>
</dbReference>
<accession>A0A2A5T3Y6</accession>
<protein>
    <submittedName>
        <fullName evidence="1">Uncharacterized protein</fullName>
    </submittedName>
</protein>
<evidence type="ECO:0000313" key="2">
    <source>
        <dbReference type="Proteomes" id="UP000219020"/>
    </source>
</evidence>
<dbReference type="AlphaFoldDB" id="A0A2A5T3Y6"/>
<dbReference type="EMBL" id="NBYY01000013">
    <property type="protein sequence ID" value="PCS22877.1"/>
    <property type="molecule type" value="Genomic_DNA"/>
</dbReference>
<proteinExistence type="predicted"/>
<name>A0A2A5T3Y6_9GAMM</name>
<reference evidence="2" key="1">
    <citation type="submission" date="2017-04" db="EMBL/GenBank/DDBJ databases">
        <title>Genome evolution of the luminous symbionts of deep sea anglerfish.</title>
        <authorList>
            <person name="Hendry T.A."/>
        </authorList>
    </citation>
    <scope>NUCLEOTIDE SEQUENCE [LARGE SCALE GENOMIC DNA]</scope>
</reference>
<dbReference type="GeneID" id="66951578"/>
<gene>
    <name evidence="1" type="ORF">BTN49_1434</name>
</gene>
<keyword evidence="2" id="KW-1185">Reference proteome</keyword>
<evidence type="ECO:0000313" key="1">
    <source>
        <dbReference type="EMBL" id="PCS22877.1"/>
    </source>
</evidence>
<organism evidence="1 2">
    <name type="scientific">Candidatus Enterovibrio escicola</name>
    <dbReference type="NCBI Taxonomy" id="1927127"/>
    <lineage>
        <taxon>Bacteria</taxon>
        <taxon>Pseudomonadati</taxon>
        <taxon>Pseudomonadota</taxon>
        <taxon>Gammaproteobacteria</taxon>
        <taxon>Vibrionales</taxon>
        <taxon>Vibrionaceae</taxon>
        <taxon>Enterovibrio</taxon>
    </lineage>
</organism>